<keyword evidence="5" id="KW-1185">Reference proteome</keyword>
<dbReference type="GO" id="GO:0016226">
    <property type="term" value="P:iron-sulfur cluster assembly"/>
    <property type="evidence" value="ECO:0007669"/>
    <property type="project" value="TreeGrafter"/>
</dbReference>
<organism evidence="4 5">
    <name type="scientific">Barrientosiimonas humi</name>
    <dbReference type="NCBI Taxonomy" id="999931"/>
    <lineage>
        <taxon>Bacteria</taxon>
        <taxon>Bacillati</taxon>
        <taxon>Actinomycetota</taxon>
        <taxon>Actinomycetes</taxon>
        <taxon>Micrococcales</taxon>
        <taxon>Dermacoccaceae</taxon>
        <taxon>Barrientosiimonas</taxon>
    </lineage>
</organism>
<dbReference type="EMBL" id="VFOK01000001">
    <property type="protein sequence ID" value="TQL34427.1"/>
    <property type="molecule type" value="Genomic_DNA"/>
</dbReference>
<evidence type="ECO:0000256" key="2">
    <source>
        <dbReference type="PIRSR" id="PIRSR006487-1"/>
    </source>
</evidence>
<keyword evidence="1" id="KW-0809">Transit peptide</keyword>
<evidence type="ECO:0000259" key="3">
    <source>
        <dbReference type="Pfam" id="PF01571"/>
    </source>
</evidence>
<evidence type="ECO:0000256" key="1">
    <source>
        <dbReference type="ARBA" id="ARBA00022946"/>
    </source>
</evidence>
<proteinExistence type="predicted"/>
<dbReference type="PIRSF" id="PIRSF006487">
    <property type="entry name" value="GcvT"/>
    <property type="match status" value="1"/>
</dbReference>
<dbReference type="SUPFAM" id="SSF103025">
    <property type="entry name" value="Folate-binding domain"/>
    <property type="match status" value="1"/>
</dbReference>
<gene>
    <name evidence="4" type="ORF">FB554_2597</name>
</gene>
<dbReference type="Pfam" id="PF01571">
    <property type="entry name" value="GCV_T"/>
    <property type="match status" value="1"/>
</dbReference>
<dbReference type="InterPro" id="IPR017703">
    <property type="entry name" value="YgfZ/GCV_T_CS"/>
</dbReference>
<dbReference type="PANTHER" id="PTHR22602:SF0">
    <property type="entry name" value="TRANSFERASE CAF17, MITOCHONDRIAL-RELATED"/>
    <property type="match status" value="1"/>
</dbReference>
<dbReference type="InterPro" id="IPR006222">
    <property type="entry name" value="GCVT_N"/>
</dbReference>
<dbReference type="InterPro" id="IPR027266">
    <property type="entry name" value="TrmE/GcvT-like"/>
</dbReference>
<name>A0A542XF31_9MICO</name>
<dbReference type="AlphaFoldDB" id="A0A542XF31"/>
<dbReference type="Gene3D" id="3.30.1360.120">
    <property type="entry name" value="Probable tRNA modification gtpase trme, domain 1"/>
    <property type="match status" value="1"/>
</dbReference>
<feature type="binding site" evidence="2">
    <location>
        <position position="195"/>
    </location>
    <ligand>
        <name>substrate</name>
    </ligand>
</feature>
<protein>
    <recommendedName>
        <fullName evidence="3">GCVT N-terminal domain-containing protein</fullName>
    </recommendedName>
</protein>
<comment type="caution">
    <text evidence="4">The sequence shown here is derived from an EMBL/GenBank/DDBJ whole genome shotgun (WGS) entry which is preliminary data.</text>
</comment>
<dbReference type="Proteomes" id="UP000318336">
    <property type="component" value="Unassembled WGS sequence"/>
</dbReference>
<dbReference type="Gene3D" id="2.40.30.160">
    <property type="match status" value="1"/>
</dbReference>
<reference evidence="4 5" key="1">
    <citation type="submission" date="2019-06" db="EMBL/GenBank/DDBJ databases">
        <title>Sequencing the genomes of 1000 actinobacteria strains.</title>
        <authorList>
            <person name="Klenk H.-P."/>
        </authorList>
    </citation>
    <scope>NUCLEOTIDE SEQUENCE [LARGE SCALE GENOMIC DNA]</scope>
    <source>
        <strain evidence="4 5">DSM 24617</strain>
    </source>
</reference>
<dbReference type="NCBIfam" id="TIGR03317">
    <property type="entry name" value="ygfZ_signature"/>
    <property type="match status" value="1"/>
</dbReference>
<evidence type="ECO:0000313" key="4">
    <source>
        <dbReference type="EMBL" id="TQL34427.1"/>
    </source>
</evidence>
<feature type="domain" description="GCVT N-terminal" evidence="3">
    <location>
        <begin position="37"/>
        <end position="147"/>
    </location>
</feature>
<dbReference type="RefSeq" id="WP_236022393.1">
    <property type="nucleotide sequence ID" value="NZ_CAJTBP010000001.1"/>
</dbReference>
<evidence type="ECO:0000313" key="5">
    <source>
        <dbReference type="Proteomes" id="UP000318336"/>
    </source>
</evidence>
<dbReference type="InterPro" id="IPR045179">
    <property type="entry name" value="YgfZ/GcvT"/>
</dbReference>
<dbReference type="PANTHER" id="PTHR22602">
    <property type="entry name" value="TRANSFERASE CAF17, MITOCHONDRIAL-RELATED"/>
    <property type="match status" value="1"/>
</dbReference>
<sequence length="349" mass="38006">MTSPAVPDLRSPLLDRPGAVAGEGLEAAVAAHYGDPMREQRRLVAGEAVVDLSHRGVLQVSGPDRLSWLHSLTTARLTDLPPRRSAETLILSPKGHVEHDLHLVDDGETVWITVEPGTAEAAAAWLDSMRFMLRVEVRDVTAEFAVVGEVDDREWTEADAPAVAVWVDRWPELGDDTASYSGEGPHPAQGRRWREVIVPREALQAYVGERGLAGTWAAEAERVAAWRPRQGVDTDHRTIPHELDLLRTAVHLHKGCYRGQETVARVHNLGRPPRRLVFLHLDGSGHVLPEPGTDVMAPGNPRPVGQLTSVARHHEDGPIALALVKRSTPADVDLQVGDVAAAQTVIVEP</sequence>
<accession>A0A542XF31</accession>